<organism evidence="6 7">
    <name type="scientific">Phocaeicola vulgatus</name>
    <name type="common">Bacteroides vulgatus</name>
    <dbReference type="NCBI Taxonomy" id="821"/>
    <lineage>
        <taxon>Bacteria</taxon>
        <taxon>Pseudomonadati</taxon>
        <taxon>Bacteroidota</taxon>
        <taxon>Bacteroidia</taxon>
        <taxon>Bacteroidales</taxon>
        <taxon>Bacteroidaceae</taxon>
        <taxon>Phocaeicola</taxon>
    </lineage>
</organism>
<reference evidence="6 7" key="1">
    <citation type="submission" date="2018-08" db="EMBL/GenBank/DDBJ databases">
        <title>A genome reference for cultivated species of the human gut microbiota.</title>
        <authorList>
            <person name="Zou Y."/>
            <person name="Xue W."/>
            <person name="Luo G."/>
        </authorList>
    </citation>
    <scope>NUCLEOTIDE SEQUENCE [LARGE SCALE GENOMIC DNA]</scope>
    <source>
        <strain evidence="6 7">TF05-18</strain>
    </source>
</reference>
<sequence length="786" mass="89164">MKQQWINKLAISVLSLWSAFSVQAQNVYEISVPKVSKKIYTGHLKLGGTSSVGGSIEVNSFYMSQNGQPILPVMGEFHYCRFPVDQWEEAILKMKAGGLTIIPTYVFWNVHEEKEGVFDWSGNKNLRRFVGLCQKHDMSVVVRIGPFCHGEIRNGGLPDWLFAQPLEVRSNDANYLKHVERLYKEIASQLQGLYYKDGGPVIGIQIENEHQHSAAPWAICYPGERKNMTSATYDSSITMIGVSVQNKKITTAELGDLHMRTLKEMAEKAGMITPLYTATGWGNAAVIGNEAIPVTAAYTYPFWAKPFMSPFCLFKDIQRNPDYAPVRYDTEKYPSFCAEMGVGIQMIYSRRPIVKAEAAEALMVRTLGSGANGIGYYMYHGGSTPKQSNGVGFFSDEVMGVPKISYDFQAPIGEFGLVRDSYRNLRILHTFLKDFGSVLAPMETILPEGYERITPDNRETLRYAVRMKDDSGFVFMTNFQDHDTARLDQTDLQLRLNLQKESLSIPAKGTFTLKKDESVILPFNLRMGDVVLKYATAQLLTKIEENGNDHYFFFAPEGFMPEYTFDKSTVKSGNAFYTPEPGIKSTFTLTTKTGKKLKITTLTREQALHATKINNHILITRATVLPEKDKCTLLWLGENRIDYILYPSRAGWKSQIAEVEPVSVKADWKKVGARRMTVRIDQPSMPQVNEYFLRIHYVGDVAMAFIDGAMVLDHFYYGAPWTIGLKRFQRELKEHDMSFYFRPLRKNAPFLMDLPKEATPDFSRQGANCQIKDIKVIPEYKTIINF</sequence>
<feature type="domain" description="Glycoside hydrolase 35 catalytic" evidence="4">
    <location>
        <begin position="65"/>
        <end position="430"/>
    </location>
</feature>
<dbReference type="Gene3D" id="2.102.20.10">
    <property type="entry name" value="Beta-galactosidase, domain 2"/>
    <property type="match status" value="1"/>
</dbReference>
<evidence type="ECO:0000259" key="5">
    <source>
        <dbReference type="Pfam" id="PF10435"/>
    </source>
</evidence>
<dbReference type="InterPro" id="IPR037110">
    <property type="entry name" value="Betagal_dom2_sf"/>
</dbReference>
<dbReference type="GO" id="GO:0004553">
    <property type="term" value="F:hydrolase activity, hydrolyzing O-glycosyl compounds"/>
    <property type="evidence" value="ECO:0007669"/>
    <property type="project" value="InterPro"/>
</dbReference>
<dbReference type="AlphaFoldDB" id="A0A3E4TAK1"/>
<comment type="similarity">
    <text evidence="1 2">Belongs to the glycosyl hydrolase 35 family.</text>
</comment>
<feature type="chain" id="PRO_5017626451" evidence="3">
    <location>
        <begin position="25"/>
        <end position="786"/>
    </location>
</feature>
<dbReference type="Pfam" id="PF01301">
    <property type="entry name" value="Glyco_hydro_35"/>
    <property type="match status" value="1"/>
</dbReference>
<evidence type="ECO:0000313" key="7">
    <source>
        <dbReference type="Proteomes" id="UP000261278"/>
    </source>
</evidence>
<evidence type="ECO:0000256" key="1">
    <source>
        <dbReference type="ARBA" id="ARBA00009809"/>
    </source>
</evidence>
<keyword evidence="6" id="KW-0378">Hydrolase</keyword>
<evidence type="ECO:0000256" key="3">
    <source>
        <dbReference type="SAM" id="SignalP"/>
    </source>
</evidence>
<dbReference type="Gene3D" id="3.20.20.80">
    <property type="entry name" value="Glycosidases"/>
    <property type="match status" value="1"/>
</dbReference>
<dbReference type="PRINTS" id="PR00742">
    <property type="entry name" value="GLHYDRLASE35"/>
</dbReference>
<dbReference type="InterPro" id="IPR017853">
    <property type="entry name" value="GH"/>
</dbReference>
<dbReference type="Pfam" id="PF10435">
    <property type="entry name" value="BetaGal_dom2"/>
    <property type="match status" value="1"/>
</dbReference>
<evidence type="ECO:0000313" key="6">
    <source>
        <dbReference type="EMBL" id="RGL88145.1"/>
    </source>
</evidence>
<dbReference type="SUPFAM" id="SSF51011">
    <property type="entry name" value="Glycosyl hydrolase domain"/>
    <property type="match status" value="1"/>
</dbReference>
<dbReference type="EMBL" id="QSSN01000003">
    <property type="protein sequence ID" value="RGL88145.1"/>
    <property type="molecule type" value="Genomic_DNA"/>
</dbReference>
<feature type="domain" description="Beta-galactosidase" evidence="5">
    <location>
        <begin position="469"/>
        <end position="602"/>
    </location>
</feature>
<dbReference type="RefSeq" id="WP_016271715.1">
    <property type="nucleotide sequence ID" value="NZ_JACBPU010000012.1"/>
</dbReference>
<evidence type="ECO:0000259" key="4">
    <source>
        <dbReference type="Pfam" id="PF01301"/>
    </source>
</evidence>
<dbReference type="Proteomes" id="UP000261278">
    <property type="component" value="Unassembled WGS sequence"/>
</dbReference>
<name>A0A3E4TAK1_PHOVU</name>
<dbReference type="InterPro" id="IPR031330">
    <property type="entry name" value="Gly_Hdrlase_35_cat"/>
</dbReference>
<feature type="signal peptide" evidence="3">
    <location>
        <begin position="1"/>
        <end position="24"/>
    </location>
</feature>
<comment type="caution">
    <text evidence="6">The sequence shown here is derived from an EMBL/GenBank/DDBJ whole genome shotgun (WGS) entry which is preliminary data.</text>
</comment>
<dbReference type="InterPro" id="IPR018954">
    <property type="entry name" value="Betagal_dom2"/>
</dbReference>
<dbReference type="GO" id="GO:0005975">
    <property type="term" value="P:carbohydrate metabolic process"/>
    <property type="evidence" value="ECO:0007669"/>
    <property type="project" value="InterPro"/>
</dbReference>
<dbReference type="SUPFAM" id="SSF51445">
    <property type="entry name" value="(Trans)glycosidases"/>
    <property type="match status" value="1"/>
</dbReference>
<dbReference type="PANTHER" id="PTHR23421">
    <property type="entry name" value="BETA-GALACTOSIDASE RELATED"/>
    <property type="match status" value="1"/>
</dbReference>
<protein>
    <submittedName>
        <fullName evidence="6">Glycosyl hydrolase family 35</fullName>
    </submittedName>
</protein>
<keyword evidence="3" id="KW-0732">Signal</keyword>
<dbReference type="InterPro" id="IPR001944">
    <property type="entry name" value="Glycoside_Hdrlase_35"/>
</dbReference>
<proteinExistence type="inferred from homology"/>
<accession>A0A3E4TAK1</accession>
<gene>
    <name evidence="6" type="ORF">DXC44_04100</name>
</gene>
<evidence type="ECO:0000256" key="2">
    <source>
        <dbReference type="RuleBase" id="RU003679"/>
    </source>
</evidence>